<dbReference type="AlphaFoldDB" id="A0A498MFI4"/>
<dbReference type="GO" id="GO:0016301">
    <property type="term" value="F:kinase activity"/>
    <property type="evidence" value="ECO:0007669"/>
    <property type="project" value="UniProtKB-KW"/>
</dbReference>
<protein>
    <submittedName>
        <fullName evidence="1">Receptor-interacting serine threonine-kinase 1-like protein</fullName>
    </submittedName>
</protein>
<organism evidence="1 3">
    <name type="scientific">Labeo rohita</name>
    <name type="common">Indian major carp</name>
    <name type="synonym">Cyprinus rohita</name>
    <dbReference type="NCBI Taxonomy" id="84645"/>
    <lineage>
        <taxon>Eukaryota</taxon>
        <taxon>Metazoa</taxon>
        <taxon>Chordata</taxon>
        <taxon>Craniata</taxon>
        <taxon>Vertebrata</taxon>
        <taxon>Euteleostomi</taxon>
        <taxon>Actinopterygii</taxon>
        <taxon>Neopterygii</taxon>
        <taxon>Teleostei</taxon>
        <taxon>Ostariophysi</taxon>
        <taxon>Cypriniformes</taxon>
        <taxon>Cyprinidae</taxon>
        <taxon>Labeoninae</taxon>
        <taxon>Labeonini</taxon>
        <taxon>Labeo</taxon>
    </lineage>
</organism>
<dbReference type="Proteomes" id="UP000290572">
    <property type="component" value="Unassembled WGS sequence"/>
</dbReference>
<gene>
    <name evidence="2" type="ORF">ROHU_002826</name>
    <name evidence="1" type="ORF">ROHU_027929</name>
</gene>
<keyword evidence="1" id="KW-0675">Receptor</keyword>
<comment type="caution">
    <text evidence="1">The sequence shown here is derived from an EMBL/GenBank/DDBJ whole genome shotgun (WGS) entry which is preliminary data.</text>
</comment>
<keyword evidence="1" id="KW-0808">Transferase</keyword>
<evidence type="ECO:0000313" key="2">
    <source>
        <dbReference type="EMBL" id="RXN36603.1"/>
    </source>
</evidence>
<dbReference type="EMBL" id="QBIY01007734">
    <property type="protein sequence ID" value="RXN36603.1"/>
    <property type="molecule type" value="Genomic_DNA"/>
</dbReference>
<name>A0A498MFI4_LABRO</name>
<proteinExistence type="predicted"/>
<sequence>MKSAGSKESNPSLLINTRDISPLGFSPKTEFSEEMFGDNAVVGSSPALANEHTNSSVRDAPDRVFWADTAAIKLESVEQHPYVISKRRTDTDRETCFSFKCCFIPELCMSE</sequence>
<evidence type="ECO:0000313" key="1">
    <source>
        <dbReference type="EMBL" id="RXN15767.1"/>
    </source>
</evidence>
<keyword evidence="1" id="KW-0418">Kinase</keyword>
<accession>A0A498MFI4</accession>
<dbReference type="EMBL" id="QBIY01012829">
    <property type="protein sequence ID" value="RXN15767.1"/>
    <property type="molecule type" value="Genomic_DNA"/>
</dbReference>
<reference evidence="1 3" key="1">
    <citation type="submission" date="2018-03" db="EMBL/GenBank/DDBJ databases">
        <title>Draft genome sequence of Rohu Carp (Labeo rohita).</title>
        <authorList>
            <person name="Das P."/>
            <person name="Kushwaha B."/>
            <person name="Joshi C.G."/>
            <person name="Kumar D."/>
            <person name="Nagpure N.S."/>
            <person name="Sahoo L."/>
            <person name="Das S.P."/>
            <person name="Bit A."/>
            <person name="Patnaik S."/>
            <person name="Meher P.K."/>
            <person name="Jayasankar P."/>
            <person name="Koringa P.G."/>
            <person name="Patel N.V."/>
            <person name="Hinsu A.T."/>
            <person name="Kumar R."/>
            <person name="Pandey M."/>
            <person name="Agarwal S."/>
            <person name="Srivastava S."/>
            <person name="Singh M."/>
            <person name="Iquebal M.A."/>
            <person name="Jaiswal S."/>
            <person name="Angadi U.B."/>
            <person name="Kumar N."/>
            <person name="Raza M."/>
            <person name="Shah T.M."/>
            <person name="Rai A."/>
            <person name="Jena J.K."/>
        </authorList>
    </citation>
    <scope>NUCLEOTIDE SEQUENCE [LARGE SCALE GENOMIC DNA]</scope>
    <source>
        <strain evidence="1">DASCIFA01</strain>
        <tissue evidence="1">Testis</tissue>
    </source>
</reference>
<keyword evidence="3" id="KW-1185">Reference proteome</keyword>
<evidence type="ECO:0000313" key="3">
    <source>
        <dbReference type="Proteomes" id="UP000290572"/>
    </source>
</evidence>